<proteinExistence type="inferred from homology"/>
<evidence type="ECO:0000313" key="5">
    <source>
        <dbReference type="EMBL" id="CDS16515.1"/>
    </source>
</evidence>
<evidence type="ECO:0000256" key="2">
    <source>
        <dbReference type="RuleBase" id="RU003844"/>
    </source>
</evidence>
<gene>
    <name evidence="5" type="ORF">EgrG_000894000</name>
</gene>
<dbReference type="FunFam" id="1.10.287.2720:FF:000001">
    <property type="entry name" value="Oxysterol-binding OBPalpha"/>
    <property type="match status" value="1"/>
</dbReference>
<dbReference type="GO" id="GO:0032934">
    <property type="term" value="F:sterol binding"/>
    <property type="evidence" value="ECO:0007669"/>
    <property type="project" value="TreeGrafter"/>
</dbReference>
<comment type="similarity">
    <text evidence="2">Belongs to the OSBP family.</text>
</comment>
<dbReference type="Gene3D" id="3.30.70.3490">
    <property type="match status" value="1"/>
</dbReference>
<keyword evidence="3" id="KW-0813">Transport</keyword>
<evidence type="ECO:0000256" key="3">
    <source>
        <dbReference type="RuleBase" id="RU003845"/>
    </source>
</evidence>
<dbReference type="GO" id="GO:0006869">
    <property type="term" value="P:lipid transport"/>
    <property type="evidence" value="ECO:0007669"/>
    <property type="project" value="UniProtKB-KW"/>
</dbReference>
<reference evidence="7" key="3">
    <citation type="submission" date="2020-10" db="UniProtKB">
        <authorList>
            <consortium name="WormBaseParasite"/>
        </authorList>
    </citation>
    <scope>IDENTIFICATION</scope>
</reference>
<evidence type="ECO:0000313" key="6">
    <source>
        <dbReference type="Proteomes" id="UP000492820"/>
    </source>
</evidence>
<evidence type="ECO:0000256" key="4">
    <source>
        <dbReference type="SAM" id="MobiDB-lite"/>
    </source>
</evidence>
<evidence type="ECO:0000256" key="1">
    <source>
        <dbReference type="ARBA" id="ARBA00023121"/>
    </source>
</evidence>
<dbReference type="AlphaFoldDB" id="A0A068WFX9"/>
<keyword evidence="1" id="KW-0446">Lipid-binding</keyword>
<dbReference type="Gene3D" id="1.10.287.2720">
    <property type="match status" value="1"/>
</dbReference>
<dbReference type="PANTHER" id="PTHR10972">
    <property type="entry name" value="OXYSTEROL-BINDING PROTEIN-RELATED"/>
    <property type="match status" value="1"/>
</dbReference>
<feature type="region of interest" description="Disordered" evidence="4">
    <location>
        <begin position="1"/>
        <end position="31"/>
    </location>
</feature>
<accession>A0A068WFX9</accession>
<reference evidence="5" key="2">
    <citation type="submission" date="2014-06" db="EMBL/GenBank/DDBJ databases">
        <authorList>
            <person name="Aslett M."/>
        </authorList>
    </citation>
    <scope>NUCLEOTIDE SEQUENCE</scope>
</reference>
<dbReference type="GO" id="GO:0005829">
    <property type="term" value="C:cytosol"/>
    <property type="evidence" value="ECO:0007669"/>
    <property type="project" value="TreeGrafter"/>
</dbReference>
<dbReference type="GO" id="GO:0016020">
    <property type="term" value="C:membrane"/>
    <property type="evidence" value="ECO:0007669"/>
    <property type="project" value="TreeGrafter"/>
</dbReference>
<dbReference type="Proteomes" id="UP000492820">
    <property type="component" value="Unassembled WGS sequence"/>
</dbReference>
<dbReference type="WBParaSite" id="EgrG_000894000">
    <property type="protein sequence ID" value="EgrG_000894000"/>
    <property type="gene ID" value="EgrG_000894000"/>
</dbReference>
<sequence length="400" mass="44965">MAGNDPLTPTRGANQECGTTGSPMPPPITGMSESAFLVNRDEEVATNSIEDEEIGSVENYKSVIMHVVSQLKEGKDLTQIVLPTFILERRSLLEMFADYNAHPQLLINITNGVSPHERMKNFIKWYLTAFHASRKDKVARKPYNPIIGEIFQCSWRLPTAERGSPEQILITFCGEQVSHHPPISAFQINCPQRKIELVGAVHTQSQFRALSIYVDMIGKVILKLGEHNEEYIFSLPTAYGRSILKVPWFELGGTIPSINTNRLHRVLAELFAPTTSDSSEKPVVTVTGHWNSTMEFVDQVSGTTEVIDARVMKREPKWVRPVSFQAPEESQRLWTAVTAALEVGDIDLATKEKTKLEEIQRASEQARTRRHIAHTPRYFKETPNGYVPIHPLATSISHSD</sequence>
<protein>
    <recommendedName>
        <fullName evidence="3">Oxysterol-binding protein</fullName>
    </recommendedName>
</protein>
<name>A0A068WFX9_ECHGR</name>
<dbReference type="InterPro" id="IPR018494">
    <property type="entry name" value="Oxysterol-bd_CS"/>
</dbReference>
<keyword evidence="3" id="KW-0445">Lipid transport</keyword>
<organism evidence="5">
    <name type="scientific">Echinococcus granulosus</name>
    <name type="common">Hydatid tapeworm</name>
    <dbReference type="NCBI Taxonomy" id="6210"/>
    <lineage>
        <taxon>Eukaryota</taxon>
        <taxon>Metazoa</taxon>
        <taxon>Spiralia</taxon>
        <taxon>Lophotrochozoa</taxon>
        <taxon>Platyhelminthes</taxon>
        <taxon>Cestoda</taxon>
        <taxon>Eucestoda</taxon>
        <taxon>Cyclophyllidea</taxon>
        <taxon>Taeniidae</taxon>
        <taxon>Echinococcus</taxon>
        <taxon>Echinococcus granulosus group</taxon>
    </lineage>
</organism>
<reference evidence="5 6" key="1">
    <citation type="journal article" date="2013" name="Nature">
        <title>The genomes of four tapeworm species reveal adaptations to parasitism.</title>
        <authorList>
            <person name="Tsai I.J."/>
            <person name="Zarowiecki M."/>
            <person name="Holroyd N."/>
            <person name="Garciarrubio A."/>
            <person name="Sanchez-Flores A."/>
            <person name="Brooks K.L."/>
            <person name="Tracey A."/>
            <person name="Bobes R.J."/>
            <person name="Fragoso G."/>
            <person name="Sciutto E."/>
            <person name="Aslett M."/>
            <person name="Beasley H."/>
            <person name="Bennett H.M."/>
            <person name="Cai J."/>
            <person name="Camicia F."/>
            <person name="Clark R."/>
            <person name="Cucher M."/>
            <person name="De Silva N."/>
            <person name="Day T.A."/>
            <person name="Deplazes P."/>
            <person name="Estrada K."/>
            <person name="Fernandez C."/>
            <person name="Holland P.W."/>
            <person name="Hou J."/>
            <person name="Hu S."/>
            <person name="Huckvale T."/>
            <person name="Hung S.S."/>
            <person name="Kamenetzky L."/>
            <person name="Keane J.A."/>
            <person name="Kiss F."/>
            <person name="Koziol U."/>
            <person name="Lambert O."/>
            <person name="Liu K."/>
            <person name="Luo X."/>
            <person name="Luo Y."/>
            <person name="Macchiaroli N."/>
            <person name="Nichol S."/>
            <person name="Paps J."/>
            <person name="Parkinson J."/>
            <person name="Pouchkina-Stantcheva N."/>
            <person name="Riddiford N."/>
            <person name="Rosenzvit M."/>
            <person name="Salinas G."/>
            <person name="Wasmuth J.D."/>
            <person name="Zamanian M."/>
            <person name="Zheng Y."/>
            <person name="Cai X."/>
            <person name="Soberon X."/>
            <person name="Olson P.D."/>
            <person name="Laclette J.P."/>
            <person name="Brehm K."/>
            <person name="Berriman M."/>
            <person name="Garciarrubio A."/>
            <person name="Bobes R.J."/>
            <person name="Fragoso G."/>
            <person name="Sanchez-Flores A."/>
            <person name="Estrada K."/>
            <person name="Cevallos M.A."/>
            <person name="Morett E."/>
            <person name="Gonzalez V."/>
            <person name="Portillo T."/>
            <person name="Ochoa-Leyva A."/>
            <person name="Jose M.V."/>
            <person name="Sciutto E."/>
            <person name="Landa A."/>
            <person name="Jimenez L."/>
            <person name="Valdes V."/>
            <person name="Carrero J.C."/>
            <person name="Larralde C."/>
            <person name="Morales-Montor J."/>
            <person name="Limon-Lason J."/>
            <person name="Soberon X."/>
            <person name="Laclette J.P."/>
        </authorList>
    </citation>
    <scope>NUCLEOTIDE SEQUENCE [LARGE SCALE GENOMIC DNA]</scope>
</reference>
<feature type="compositionally biased region" description="Polar residues" evidence="4">
    <location>
        <begin position="11"/>
        <end position="22"/>
    </location>
</feature>
<dbReference type="PANTHER" id="PTHR10972:SF141">
    <property type="entry name" value="OXYSTEROL-BINDING PROTEIN"/>
    <property type="match status" value="1"/>
</dbReference>
<dbReference type="EMBL" id="LK028576">
    <property type="protein sequence ID" value="CDS16515.1"/>
    <property type="molecule type" value="Genomic_DNA"/>
</dbReference>
<dbReference type="Pfam" id="PF01237">
    <property type="entry name" value="Oxysterol_BP"/>
    <property type="match status" value="2"/>
</dbReference>
<dbReference type="Gene3D" id="2.40.160.120">
    <property type="match status" value="1"/>
</dbReference>
<dbReference type="InterPro" id="IPR037239">
    <property type="entry name" value="OSBP_sf"/>
</dbReference>
<dbReference type="SUPFAM" id="SSF144000">
    <property type="entry name" value="Oxysterol-binding protein-like"/>
    <property type="match status" value="1"/>
</dbReference>
<dbReference type="OrthoDB" id="14833at2759"/>
<dbReference type="InterPro" id="IPR000648">
    <property type="entry name" value="Oxysterol-bd"/>
</dbReference>
<dbReference type="PROSITE" id="PS01013">
    <property type="entry name" value="OSBP"/>
    <property type="match status" value="1"/>
</dbReference>
<evidence type="ECO:0000313" key="7">
    <source>
        <dbReference type="WBParaSite" id="EgrG_000894000"/>
    </source>
</evidence>